<accession>H2BVT9</accession>
<dbReference type="STRING" id="865937.Gilli_1148"/>
<dbReference type="HOGENOM" id="CLU_2329770_0_0_10"/>
<proteinExistence type="predicted"/>
<keyword evidence="2" id="KW-1185">Reference proteome</keyword>
<organism evidence="1 2">
    <name type="scientific">Gillisia limnaea (strain DSM 15749 / LMG 21470 / R-8282)</name>
    <dbReference type="NCBI Taxonomy" id="865937"/>
    <lineage>
        <taxon>Bacteria</taxon>
        <taxon>Pseudomonadati</taxon>
        <taxon>Bacteroidota</taxon>
        <taxon>Flavobacteriia</taxon>
        <taxon>Flavobacteriales</taxon>
        <taxon>Flavobacteriaceae</taxon>
        <taxon>Gillisia</taxon>
    </lineage>
</organism>
<dbReference type="RefSeq" id="WP_006988144.1">
    <property type="nucleotide sequence ID" value="NZ_JH594606.1"/>
</dbReference>
<keyword evidence="1" id="KW-0489">Methyltransferase</keyword>
<reference evidence="2" key="1">
    <citation type="journal article" date="2012" name="Stand. Genomic Sci.">
        <title>Genome sequence of the Antarctic rhodopsins-containing flavobacterium Gillisia limnaea type strain (R-8282(T)).</title>
        <authorList>
            <person name="Riedel T."/>
            <person name="Held B."/>
            <person name="Nolan M."/>
            <person name="Lucas S."/>
            <person name="Lapidus A."/>
            <person name="Tice H."/>
            <person name="Del Rio T.G."/>
            <person name="Cheng J.F."/>
            <person name="Han C."/>
            <person name="Tapia R."/>
            <person name="Goodwin L.A."/>
            <person name="Pitluck S."/>
            <person name="Liolios K."/>
            <person name="Mavromatis K."/>
            <person name="Pagani I."/>
            <person name="Ivanova N."/>
            <person name="Mikhailova N."/>
            <person name="Pati A."/>
            <person name="Chen A."/>
            <person name="Palaniappan K."/>
            <person name="Land M."/>
            <person name="Rohde M."/>
            <person name="Tindall B.J."/>
            <person name="Detter J.C."/>
            <person name="Goker M."/>
            <person name="Bristow J."/>
            <person name="Eisen J.A."/>
            <person name="Markowitz V."/>
            <person name="Hugenholtz P."/>
            <person name="Kyrpides N.C."/>
            <person name="Klenk H.P."/>
            <person name="Woyke T."/>
        </authorList>
    </citation>
    <scope>NUCLEOTIDE SEQUENCE [LARGE SCALE GENOMIC DNA]</scope>
    <source>
        <strain evidence="2">DSM 15749 / LMG 21470 / R-8282</strain>
    </source>
</reference>
<evidence type="ECO:0000313" key="1">
    <source>
        <dbReference type="EMBL" id="EHQ01822.1"/>
    </source>
</evidence>
<dbReference type="GO" id="GO:0008168">
    <property type="term" value="F:methyltransferase activity"/>
    <property type="evidence" value="ECO:0007669"/>
    <property type="project" value="UniProtKB-KW"/>
</dbReference>
<dbReference type="Proteomes" id="UP000003844">
    <property type="component" value="Unassembled WGS sequence"/>
</dbReference>
<keyword evidence="1" id="KW-0808">Transferase</keyword>
<name>H2BVT9_GILLR</name>
<gene>
    <name evidence="1" type="ORF">Gilli_1148</name>
</gene>
<protein>
    <submittedName>
        <fullName evidence="1">N-6 DNA methylase</fullName>
    </submittedName>
</protein>
<dbReference type="eggNOG" id="COG1002">
    <property type="taxonomic scope" value="Bacteria"/>
</dbReference>
<evidence type="ECO:0000313" key="2">
    <source>
        <dbReference type="Proteomes" id="UP000003844"/>
    </source>
</evidence>
<dbReference type="EMBL" id="JH594606">
    <property type="protein sequence ID" value="EHQ01822.1"/>
    <property type="molecule type" value="Genomic_DNA"/>
</dbReference>
<sequence length="98" mass="11616">MALFQSSVLKDHLRLQEEQQVEKAYKKFTTFFHNPEIQENIRGSKEEQFQATFLSELFVKVLGYTMNPQPGYELTTEFKNQKNAAANIVGYRKYRIYQ</sequence>
<dbReference type="AlphaFoldDB" id="H2BVT9"/>
<dbReference type="GO" id="GO:0032259">
    <property type="term" value="P:methylation"/>
    <property type="evidence" value="ECO:0007669"/>
    <property type="project" value="UniProtKB-KW"/>
</dbReference>